<proteinExistence type="predicted"/>
<protein>
    <submittedName>
        <fullName evidence="1">UBN2_3 domain-containing protein</fullName>
    </submittedName>
</protein>
<accession>A0A1Q3CDE4</accession>
<dbReference type="Proteomes" id="UP000187406">
    <property type="component" value="Unassembled WGS sequence"/>
</dbReference>
<gene>
    <name evidence="1" type="ORF">CFOL_v3_21693</name>
</gene>
<evidence type="ECO:0000313" key="2">
    <source>
        <dbReference type="Proteomes" id="UP000187406"/>
    </source>
</evidence>
<dbReference type="InParanoid" id="A0A1Q3CDE4"/>
<dbReference type="EMBL" id="BDDD01001762">
    <property type="protein sequence ID" value="GAV78225.1"/>
    <property type="molecule type" value="Genomic_DNA"/>
</dbReference>
<dbReference type="Pfam" id="PF14223">
    <property type="entry name" value="Retrotran_gag_2"/>
    <property type="match status" value="1"/>
</dbReference>
<evidence type="ECO:0000313" key="1">
    <source>
        <dbReference type="EMBL" id="GAV78225.1"/>
    </source>
</evidence>
<dbReference type="OrthoDB" id="1845088at2759"/>
<organism evidence="1 2">
    <name type="scientific">Cephalotus follicularis</name>
    <name type="common">Albany pitcher plant</name>
    <dbReference type="NCBI Taxonomy" id="3775"/>
    <lineage>
        <taxon>Eukaryota</taxon>
        <taxon>Viridiplantae</taxon>
        <taxon>Streptophyta</taxon>
        <taxon>Embryophyta</taxon>
        <taxon>Tracheophyta</taxon>
        <taxon>Spermatophyta</taxon>
        <taxon>Magnoliopsida</taxon>
        <taxon>eudicotyledons</taxon>
        <taxon>Gunneridae</taxon>
        <taxon>Pentapetalae</taxon>
        <taxon>rosids</taxon>
        <taxon>fabids</taxon>
        <taxon>Oxalidales</taxon>
        <taxon>Cephalotaceae</taxon>
        <taxon>Cephalotus</taxon>
    </lineage>
</organism>
<feature type="non-terminal residue" evidence="1">
    <location>
        <position position="1"/>
    </location>
</feature>
<keyword evidence="2" id="KW-1185">Reference proteome</keyword>
<dbReference type="AlphaFoldDB" id="A0A1Q3CDE4"/>
<name>A0A1Q3CDE4_CEPFO</name>
<comment type="caution">
    <text evidence="1">The sequence shown here is derived from an EMBL/GenBank/DDBJ whole genome shotgun (WGS) entry which is preliminary data.</text>
</comment>
<sequence>NPAYLNWCQRDQLVLSWINTSLSEYVLPLVVVKLTSAATWPALTRAFGSPSHSRILQLHMQLQNLKKYDSPIVSYLHQAKYISDELTASGKILSPKEFNNLGSSFHAIVAAISTKSTLVLFPELLSPLTSEEIHFNDANTPIELPSANIVSRTTKPDGHSHPGS</sequence>
<dbReference type="PANTHER" id="PTHR47481:SF43">
    <property type="entry name" value="RETROTRANSPOSON COPIA-LIKE N-TERMINAL DOMAIN-CONTAINING PROTEIN"/>
    <property type="match status" value="1"/>
</dbReference>
<reference evidence="2" key="1">
    <citation type="submission" date="2016-04" db="EMBL/GenBank/DDBJ databases">
        <title>Cephalotus genome sequencing.</title>
        <authorList>
            <person name="Fukushima K."/>
            <person name="Hasebe M."/>
            <person name="Fang X."/>
        </authorList>
    </citation>
    <scope>NUCLEOTIDE SEQUENCE [LARGE SCALE GENOMIC DNA]</scope>
    <source>
        <strain evidence="2">cv. St1</strain>
    </source>
</reference>
<dbReference type="PANTHER" id="PTHR47481">
    <property type="match status" value="1"/>
</dbReference>